<dbReference type="EC" id="2.3.1.1" evidence="5 15"/>
<feature type="region of interest" description="Disordered" evidence="16">
    <location>
        <begin position="386"/>
        <end position="408"/>
    </location>
</feature>
<organism evidence="18 19">
    <name type="scientific">Lachnellula suecica</name>
    <dbReference type="NCBI Taxonomy" id="602035"/>
    <lineage>
        <taxon>Eukaryota</taxon>
        <taxon>Fungi</taxon>
        <taxon>Dikarya</taxon>
        <taxon>Ascomycota</taxon>
        <taxon>Pezizomycotina</taxon>
        <taxon>Leotiomycetes</taxon>
        <taxon>Helotiales</taxon>
        <taxon>Lachnaceae</taxon>
        <taxon>Lachnellula</taxon>
    </lineage>
</organism>
<comment type="catalytic activity">
    <reaction evidence="14 15">
        <text>L-glutamate + acetyl-CoA = N-acetyl-L-glutamate + CoA + H(+)</text>
        <dbReference type="Rhea" id="RHEA:24292"/>
        <dbReference type="ChEBI" id="CHEBI:15378"/>
        <dbReference type="ChEBI" id="CHEBI:29985"/>
        <dbReference type="ChEBI" id="CHEBI:44337"/>
        <dbReference type="ChEBI" id="CHEBI:57287"/>
        <dbReference type="ChEBI" id="CHEBI:57288"/>
        <dbReference type="EC" id="2.3.1.1"/>
    </reaction>
</comment>
<dbReference type="Proteomes" id="UP000469558">
    <property type="component" value="Unassembled WGS sequence"/>
</dbReference>
<dbReference type="InterPro" id="IPR006855">
    <property type="entry name" value="Vertebrate-like_GNAT_dom"/>
</dbReference>
<protein>
    <recommendedName>
        <fullName evidence="6 15">Amino-acid acetyltransferase, mitochondrial</fullName>
        <ecNumber evidence="5 15">2.3.1.1</ecNumber>
    </recommendedName>
    <alternativeName>
        <fullName evidence="12 15">Glutamate N-acetyltransferase</fullName>
    </alternativeName>
    <alternativeName>
        <fullName evidence="13 15">N-acetylglutamate synthase</fullName>
    </alternativeName>
</protein>
<evidence type="ECO:0000313" key="19">
    <source>
        <dbReference type="Proteomes" id="UP000469558"/>
    </source>
</evidence>
<dbReference type="PROSITE" id="PS51731">
    <property type="entry name" value="GNAT_NAGS"/>
    <property type="match status" value="1"/>
</dbReference>
<evidence type="ECO:0000256" key="6">
    <source>
        <dbReference type="ARBA" id="ARBA00018802"/>
    </source>
</evidence>
<accession>A0A8T9CJ25</accession>
<evidence type="ECO:0000256" key="15">
    <source>
        <dbReference type="PIRNR" id="PIRNR007892"/>
    </source>
</evidence>
<dbReference type="Gene3D" id="3.40.630.30">
    <property type="match status" value="1"/>
</dbReference>
<dbReference type="GO" id="GO:0006592">
    <property type="term" value="P:ornithine biosynthetic process"/>
    <property type="evidence" value="ECO:0007669"/>
    <property type="project" value="TreeGrafter"/>
</dbReference>
<comment type="subcellular location">
    <subcellularLocation>
        <location evidence="2 15">Mitochondrion</location>
    </subcellularLocation>
</comment>
<dbReference type="Pfam" id="PF04768">
    <property type="entry name" value="NAT"/>
    <property type="match status" value="1"/>
</dbReference>
<evidence type="ECO:0000256" key="14">
    <source>
        <dbReference type="ARBA" id="ARBA00048372"/>
    </source>
</evidence>
<reference evidence="18 19" key="1">
    <citation type="submission" date="2018-05" db="EMBL/GenBank/DDBJ databases">
        <title>Genome sequencing and assembly of the regulated plant pathogen Lachnellula willkommii and related sister species for the development of diagnostic species identification markers.</title>
        <authorList>
            <person name="Giroux E."/>
            <person name="Bilodeau G."/>
        </authorList>
    </citation>
    <scope>NUCLEOTIDE SEQUENCE [LARGE SCALE GENOMIC DNA]</scope>
    <source>
        <strain evidence="18 19">CBS 268.59</strain>
    </source>
</reference>
<evidence type="ECO:0000256" key="13">
    <source>
        <dbReference type="ARBA" id="ARBA00033251"/>
    </source>
</evidence>
<sequence>MILQNLALKKGKEVAGHNIQCWAKGGRRLGTCHEDGTRGFATEKLSASQLRQELAKEHVKDLSNKQKAKKEARAVDKDFFMSVLSSSATKRDAKAYIQQFTPSKESSKPSAKASAAVEPKTHTSQGNGVNLGGFYGPASVVGSPKFLQHPQKHTESIARPQLHVALVKIRAPETLDDETLSGVGKTLSQLARLGLVSVVVVDSSNSEGPQSTPNPNWRSIATVQGNRIVAAIDSTGGSEARLVDNIIGVKEQSSKPQYGAYTPAAAHVTLRKLLMTPLRRGIIPVIPSLGYTDVTQTAVPIPASDTVLALTRELAGLPTDISPDENPEDVRERLHAQQDEVSLDRVIILDPLGGIPTTDRPNGYHVFLNMEQEFEPAKHCLLKEIRPRTTEGPQSQPKQERVSDIGSSNPFSKFVEIEFGDPRASTEEKVSAPEAISPHKPENWHHLQNLDLVRSVLSMLPPSSSALFTTPDEAANAGKETPFRAGGVGTRRHRNPLIHNLLTDKPVFSSSLPVSRLGNTKPLLGNQPFPPAASITPTTFAKHGMPITIFPDPRRAPWAPPEPGKQHIKLTDSYIDLPRLVHLINDSFGRTLDVNEYLKRVNGRIAGVIIAGEYEGGALLTWETPPGVPDDGSPESRARMVPYLDKFAVLKKSQGSGGVADAVFTAMVRDCFPNGVVWRSRTTNVVNKWYFERSRGTWKLTNTGWTMFWTTPDMDKQTFLDYQAVCRGIEPSWADGKTRLD</sequence>
<evidence type="ECO:0000313" key="18">
    <source>
        <dbReference type="EMBL" id="TVY83764.1"/>
    </source>
</evidence>
<dbReference type="GO" id="GO:0005759">
    <property type="term" value="C:mitochondrial matrix"/>
    <property type="evidence" value="ECO:0007669"/>
    <property type="project" value="TreeGrafter"/>
</dbReference>
<keyword evidence="8 15" id="KW-0808">Transferase</keyword>
<dbReference type="GO" id="GO:0006526">
    <property type="term" value="P:L-arginine biosynthetic process"/>
    <property type="evidence" value="ECO:0007669"/>
    <property type="project" value="TreeGrafter"/>
</dbReference>
<evidence type="ECO:0000256" key="11">
    <source>
        <dbReference type="ARBA" id="ARBA00023315"/>
    </source>
</evidence>
<evidence type="ECO:0000256" key="1">
    <source>
        <dbReference type="ARBA" id="ARBA00002294"/>
    </source>
</evidence>
<dbReference type="PANTHER" id="PTHR23342">
    <property type="entry name" value="N-ACETYLGLUTAMATE SYNTHASE"/>
    <property type="match status" value="1"/>
</dbReference>
<evidence type="ECO:0000259" key="17">
    <source>
        <dbReference type="PROSITE" id="PS51731"/>
    </source>
</evidence>
<dbReference type="AlphaFoldDB" id="A0A8T9CJ25"/>
<dbReference type="EMBL" id="QGMK01000155">
    <property type="protein sequence ID" value="TVY83764.1"/>
    <property type="molecule type" value="Genomic_DNA"/>
</dbReference>
<dbReference type="InterPro" id="IPR011190">
    <property type="entry name" value="GlcNAc_Synth_fun"/>
</dbReference>
<evidence type="ECO:0000256" key="3">
    <source>
        <dbReference type="ARBA" id="ARBA00004925"/>
    </source>
</evidence>
<dbReference type="PIRSF" id="PIRSF007892">
    <property type="entry name" value="NAGS_fungal"/>
    <property type="match status" value="1"/>
</dbReference>
<dbReference type="Gene3D" id="3.40.1160.10">
    <property type="entry name" value="Acetylglutamate kinase-like"/>
    <property type="match status" value="1"/>
</dbReference>
<evidence type="ECO:0000256" key="10">
    <source>
        <dbReference type="ARBA" id="ARBA00023128"/>
    </source>
</evidence>
<comment type="similarity">
    <text evidence="4 15">Belongs to the acetyltransferase family.</text>
</comment>
<evidence type="ECO:0000256" key="5">
    <source>
        <dbReference type="ARBA" id="ARBA00012697"/>
    </source>
</evidence>
<keyword evidence="9" id="KW-0809">Transit peptide</keyword>
<feature type="region of interest" description="Disordered" evidence="16">
    <location>
        <begin position="100"/>
        <end position="129"/>
    </location>
</feature>
<dbReference type="PANTHER" id="PTHR23342:SF4">
    <property type="entry name" value="AMINO-ACID ACETYLTRANSFERASE, MITOCHONDRIAL"/>
    <property type="match status" value="1"/>
</dbReference>
<evidence type="ECO:0000256" key="12">
    <source>
        <dbReference type="ARBA" id="ARBA00030346"/>
    </source>
</evidence>
<evidence type="ECO:0000256" key="9">
    <source>
        <dbReference type="ARBA" id="ARBA00022946"/>
    </source>
</evidence>
<comment type="function">
    <text evidence="1 15">N-acetylglutamate synthase involved in arginine biosynthesis.</text>
</comment>
<keyword evidence="7 15" id="KW-0028">Amino-acid biosynthesis</keyword>
<feature type="compositionally biased region" description="Low complexity" evidence="16">
    <location>
        <begin position="102"/>
        <end position="118"/>
    </location>
</feature>
<keyword evidence="19" id="KW-1185">Reference proteome</keyword>
<name>A0A8T9CJ25_9HELO</name>
<evidence type="ECO:0000256" key="2">
    <source>
        <dbReference type="ARBA" id="ARBA00004173"/>
    </source>
</evidence>
<dbReference type="OrthoDB" id="5585968at2759"/>
<keyword evidence="11 15" id="KW-0012">Acyltransferase</keyword>
<evidence type="ECO:0000256" key="4">
    <source>
        <dbReference type="ARBA" id="ARBA00008694"/>
    </source>
</evidence>
<dbReference type="FunFam" id="3.40.630.30:FF:000049">
    <property type="entry name" value="Amino-acid acetyltransferase, mitochondrial"/>
    <property type="match status" value="1"/>
</dbReference>
<evidence type="ECO:0000256" key="8">
    <source>
        <dbReference type="ARBA" id="ARBA00022679"/>
    </source>
</evidence>
<gene>
    <name evidence="18" type="primary">arg2</name>
    <name evidence="18" type="ORF">LSUE1_G000736</name>
</gene>
<dbReference type="InterPro" id="IPR036393">
    <property type="entry name" value="AceGlu_kinase-like_sf"/>
</dbReference>
<keyword evidence="10 15" id="KW-0496">Mitochondrion</keyword>
<proteinExistence type="inferred from homology"/>
<feature type="domain" description="N-acetyltransferase" evidence="17">
    <location>
        <begin position="564"/>
        <end position="733"/>
    </location>
</feature>
<evidence type="ECO:0000256" key="16">
    <source>
        <dbReference type="SAM" id="MobiDB-lite"/>
    </source>
</evidence>
<evidence type="ECO:0000256" key="7">
    <source>
        <dbReference type="ARBA" id="ARBA00022605"/>
    </source>
</evidence>
<dbReference type="GO" id="GO:0004042">
    <property type="term" value="F:L-glutamate N-acetyltransferase activity"/>
    <property type="evidence" value="ECO:0007669"/>
    <property type="project" value="InterPro"/>
</dbReference>
<comment type="caution">
    <text evidence="18">The sequence shown here is derived from an EMBL/GenBank/DDBJ whole genome shotgun (WGS) entry which is preliminary data.</text>
</comment>
<comment type="pathway">
    <text evidence="3 15">Amino-acid biosynthesis; L-arginine biosynthesis; N(2)-acetyl-L-ornithine from L-glutamate: step 1/4.</text>
</comment>